<evidence type="ECO:0000313" key="1">
    <source>
        <dbReference type="EMBL" id="PIS28113.1"/>
    </source>
</evidence>
<dbReference type="Proteomes" id="UP000231343">
    <property type="component" value="Unassembled WGS sequence"/>
</dbReference>
<protein>
    <submittedName>
        <fullName evidence="1">Uncharacterized protein</fullName>
    </submittedName>
</protein>
<dbReference type="EMBL" id="PEYM01000148">
    <property type="protein sequence ID" value="PIS28113.1"/>
    <property type="molecule type" value="Genomic_DNA"/>
</dbReference>
<comment type="caution">
    <text evidence="1">The sequence shown here is derived from an EMBL/GenBank/DDBJ whole genome shotgun (WGS) entry which is preliminary data.</text>
</comment>
<reference evidence="1 2" key="1">
    <citation type="submission" date="2017-09" db="EMBL/GenBank/DDBJ databases">
        <title>Depth-based differentiation of microbial function through sediment-hosted aquifers and enrichment of novel symbionts in the deep terrestrial subsurface.</title>
        <authorList>
            <person name="Probst A.J."/>
            <person name="Ladd B."/>
            <person name="Jarett J.K."/>
            <person name="Geller-Mcgrath D.E."/>
            <person name="Sieber C.M."/>
            <person name="Emerson J.B."/>
            <person name="Anantharaman K."/>
            <person name="Thomas B.C."/>
            <person name="Malmstrom R."/>
            <person name="Stieglmeier M."/>
            <person name="Klingl A."/>
            <person name="Woyke T."/>
            <person name="Ryan C.M."/>
            <person name="Banfield J.F."/>
        </authorList>
    </citation>
    <scope>NUCLEOTIDE SEQUENCE [LARGE SCALE GENOMIC DNA]</scope>
    <source>
        <strain evidence="1">CG08_land_8_20_14_0_20_45_16</strain>
    </source>
</reference>
<gene>
    <name evidence="1" type="ORF">COT42_09020</name>
</gene>
<sequence>MKKRVLIVIIVCLVVIGALLAWRLQLGAQRSPTKQNKAVLAPLVKNIRPVARPSQEVALTKEAAAKPATKSVTIGPIGENPFARRISVYTKDELAAQPPGTEEVRVLEPKLEGIWLSATTKVAFISGQSLSQGGQVFGWRVSQILRDRVILYKDGIVKVLKLEGNQQ</sequence>
<organism evidence="1 2">
    <name type="scientific">Candidatus Saganbacteria bacterium CG08_land_8_20_14_0_20_45_16</name>
    <dbReference type="NCBI Taxonomy" id="2014293"/>
    <lineage>
        <taxon>Bacteria</taxon>
        <taxon>Bacillati</taxon>
        <taxon>Saganbacteria</taxon>
    </lineage>
</organism>
<accession>A0A2H0XT58</accession>
<dbReference type="AlphaFoldDB" id="A0A2H0XT58"/>
<proteinExistence type="predicted"/>
<evidence type="ECO:0000313" key="2">
    <source>
        <dbReference type="Proteomes" id="UP000231343"/>
    </source>
</evidence>
<name>A0A2H0XT58_UNCSA</name>